<dbReference type="AlphaFoldDB" id="A0A377STL3"/>
<dbReference type="InterPro" id="IPR043129">
    <property type="entry name" value="ATPase_NBD"/>
</dbReference>
<dbReference type="EMBL" id="SMBT01000004">
    <property type="protein sequence ID" value="TCU87860.1"/>
    <property type="molecule type" value="Genomic_DNA"/>
</dbReference>
<evidence type="ECO:0000313" key="1">
    <source>
        <dbReference type="EMBL" id="STR45361.1"/>
    </source>
</evidence>
<dbReference type="PIRSF" id="PIRSF012293">
    <property type="entry name" value="EutA"/>
    <property type="match status" value="1"/>
</dbReference>
<proteinExistence type="predicted"/>
<reference evidence="2 4" key="2">
    <citation type="submission" date="2019-03" db="EMBL/GenBank/DDBJ databases">
        <title>Genomic Encyclopedia of Type Strains, Phase IV (KMG-IV): sequencing the most valuable type-strain genomes for metagenomic binning, comparative biology and taxonomic classification.</title>
        <authorList>
            <person name="Goeker M."/>
        </authorList>
    </citation>
    <scope>NUCLEOTIDE SEQUENCE [LARGE SCALE GENOMIC DNA]</scope>
    <source>
        <strain evidence="2 4">DSM 3764</strain>
    </source>
</reference>
<evidence type="ECO:0000313" key="3">
    <source>
        <dbReference type="Proteomes" id="UP000255108"/>
    </source>
</evidence>
<evidence type="ECO:0000313" key="4">
    <source>
        <dbReference type="Proteomes" id="UP000295794"/>
    </source>
</evidence>
<dbReference type="GO" id="GO:0016829">
    <property type="term" value="F:lyase activity"/>
    <property type="evidence" value="ECO:0007669"/>
    <property type="project" value="UniProtKB-KW"/>
</dbReference>
<keyword evidence="1" id="KW-0456">Lyase</keyword>
<dbReference type="Proteomes" id="UP000295794">
    <property type="component" value="Unassembled WGS sequence"/>
</dbReference>
<evidence type="ECO:0000313" key="2">
    <source>
        <dbReference type="EMBL" id="TCU87860.1"/>
    </source>
</evidence>
<dbReference type="PANTHER" id="PTHR32432:SF13">
    <property type="entry name" value="ETHANOLAMINE AMMONIA-LYASE REACTIVASE EUTA"/>
    <property type="match status" value="1"/>
</dbReference>
<reference evidence="1 3" key="1">
    <citation type="submission" date="2018-06" db="EMBL/GenBank/DDBJ databases">
        <authorList>
            <consortium name="Pathogen Informatics"/>
            <person name="Doyle S."/>
        </authorList>
    </citation>
    <scope>NUCLEOTIDE SEQUENCE [LARGE SCALE GENOMIC DNA]</scope>
    <source>
        <strain evidence="1 3">NCTC11159</strain>
    </source>
</reference>
<organism evidence="1 3">
    <name type="scientific">Iodobacter fluviatilis</name>
    <dbReference type="NCBI Taxonomy" id="537"/>
    <lineage>
        <taxon>Bacteria</taxon>
        <taxon>Pseudomonadati</taxon>
        <taxon>Pseudomonadota</taxon>
        <taxon>Betaproteobacteria</taxon>
        <taxon>Neisseriales</taxon>
        <taxon>Chitinibacteraceae</taxon>
        <taxon>Iodobacter</taxon>
    </lineage>
</organism>
<protein>
    <submittedName>
        <fullName evidence="1">Reactivating factor for ethanolamine ammonia lyase</fullName>
    </submittedName>
    <submittedName>
        <fullName evidence="2">Reactivating factor of adenosylcobalamin-dependent ethanolamine ammonia lyase</fullName>
    </submittedName>
</protein>
<dbReference type="RefSeq" id="WP_115229291.1">
    <property type="nucleotide sequence ID" value="NZ_CAWOLO010000004.1"/>
</dbReference>
<keyword evidence="4" id="KW-1185">Reference proteome</keyword>
<dbReference type="PANTHER" id="PTHR32432">
    <property type="entry name" value="CELL DIVISION PROTEIN FTSA-RELATED"/>
    <property type="match status" value="1"/>
</dbReference>
<dbReference type="Proteomes" id="UP000255108">
    <property type="component" value="Unassembled WGS sequence"/>
</dbReference>
<dbReference type="InterPro" id="IPR050696">
    <property type="entry name" value="FtsA/MreB"/>
</dbReference>
<dbReference type="OrthoDB" id="1542at2"/>
<accession>A0A377STL3</accession>
<name>A0A377STL3_9NEIS</name>
<dbReference type="SUPFAM" id="SSF53067">
    <property type="entry name" value="Actin-like ATPase domain"/>
    <property type="match status" value="1"/>
</dbReference>
<dbReference type="Pfam" id="PF06277">
    <property type="entry name" value="EutA"/>
    <property type="match status" value="1"/>
</dbReference>
<sequence length="474" mass="51358">MSRRQIQSVGIDIGTTTTQVIFSRLELINRAGVSQVPRYEFSKRDIVYVSPVVFTPIDFEGRLREDELAVFIREQYATAGMDQQSVESGAIIITGETSKAQNARAAVLALAEELGNFVVASAGPHLESVIAGHGSGAGELSRRETSRVVNIDIGGGTSNYVVFEAGRAVDSACLNVGGRLIELDEQGRVRQVHAPARLICTELFGTSFDPLQLDRAGIERVAHRMSELIFEVLIGEPSPLARALLMTDCLHLSKAYDTVMFSGGVGECYYHLAADVLAFGDVGPLLALAMHGHLALSKQPIQMPAQTLRATVIGAGAHTLSLSGSTIWLNHRHLPVRNIPVVHPLIAWSEVTPGALATEWAHVAMLMDIDLQHDFFALSLPRDLPLTYLQIEACVDELAVFGRLYPNANHPLLVTARQDLGKVLGMLLQPHLVGRELAVIDEVETRDGDYIDIGEPLFGGDIVPVTIKSLAFPS</sequence>
<gene>
    <name evidence="2" type="ORF">EV682_10424</name>
    <name evidence="1" type="ORF">NCTC11159_03932</name>
</gene>
<dbReference type="EMBL" id="UGHR01000004">
    <property type="protein sequence ID" value="STR45361.1"/>
    <property type="molecule type" value="Genomic_DNA"/>
</dbReference>
<dbReference type="InterPro" id="IPR009377">
    <property type="entry name" value="EutA"/>
</dbReference>